<dbReference type="Proteomes" id="UP000219422">
    <property type="component" value="Chromosome"/>
</dbReference>
<organism evidence="2 3">
    <name type="scientific">Sphingobium yanoikuyae</name>
    <name type="common">Sphingomonas yanoikuyae</name>
    <dbReference type="NCBI Taxonomy" id="13690"/>
    <lineage>
        <taxon>Bacteria</taxon>
        <taxon>Pseudomonadati</taxon>
        <taxon>Pseudomonadota</taxon>
        <taxon>Alphaproteobacteria</taxon>
        <taxon>Sphingomonadales</taxon>
        <taxon>Sphingomonadaceae</taxon>
        <taxon>Sphingobium</taxon>
    </lineage>
</organism>
<dbReference type="EMBL" id="CP023741">
    <property type="protein sequence ID" value="ATI80111.1"/>
    <property type="molecule type" value="Genomic_DNA"/>
</dbReference>
<dbReference type="KEGG" id="sya:A6768_08890"/>
<feature type="region of interest" description="Disordered" evidence="1">
    <location>
        <begin position="1"/>
        <end position="49"/>
    </location>
</feature>
<gene>
    <name evidence="2" type="ORF">A6768_08890</name>
</gene>
<evidence type="ECO:0000256" key="1">
    <source>
        <dbReference type="SAM" id="MobiDB-lite"/>
    </source>
</evidence>
<name>A0A291MYM5_SPHYA</name>
<dbReference type="AlphaFoldDB" id="A0A291MYM5"/>
<proteinExistence type="predicted"/>
<reference evidence="2 3" key="1">
    <citation type="submission" date="2017-10" db="EMBL/GenBank/DDBJ databases">
        <title>Sphingobium yanoikuyae S72.</title>
        <authorList>
            <person name="Sanchez E."/>
            <person name="Bustos P."/>
            <person name="Mendoza P."/>
            <person name="Guo X."/>
            <person name="Mendoza A."/>
        </authorList>
    </citation>
    <scope>NUCLEOTIDE SEQUENCE [LARGE SCALE GENOMIC DNA]</scope>
    <source>
        <strain evidence="2 3">S72</strain>
    </source>
</reference>
<sequence>MGLRVCFRKTGSGPLPRPTTRQDDTGSGGWAGERAGTGSNSKKGADRETGALRYSVAGAQRSMHIDTPMPPPTHRVARPFFASRFAIS</sequence>
<accession>A0A291MYM5</accession>
<evidence type="ECO:0000313" key="3">
    <source>
        <dbReference type="Proteomes" id="UP000219422"/>
    </source>
</evidence>
<evidence type="ECO:0000313" key="2">
    <source>
        <dbReference type="EMBL" id="ATI80111.1"/>
    </source>
</evidence>
<protein>
    <submittedName>
        <fullName evidence="2">Uncharacterized protein</fullName>
    </submittedName>
</protein>